<evidence type="ECO:0000256" key="3">
    <source>
        <dbReference type="ARBA" id="ARBA00004669"/>
    </source>
</evidence>
<dbReference type="GO" id="GO:0000166">
    <property type="term" value="F:nucleotide binding"/>
    <property type="evidence" value="ECO:0007669"/>
    <property type="project" value="UniProtKB-KW"/>
</dbReference>
<dbReference type="Pfam" id="PF00156">
    <property type="entry name" value="Pribosyltran"/>
    <property type="match status" value="1"/>
</dbReference>
<comment type="cofactor">
    <cofactor evidence="1 13">
        <name>Mg(2+)</name>
        <dbReference type="ChEBI" id="CHEBI:18420"/>
    </cofactor>
</comment>
<keyword evidence="8 13" id="KW-0808">Transferase</keyword>
<evidence type="ECO:0000256" key="12">
    <source>
        <dbReference type="ARBA" id="ARBA00022842"/>
    </source>
</evidence>
<keyword evidence="16" id="KW-1185">Reference proteome</keyword>
<evidence type="ECO:0000313" key="16">
    <source>
        <dbReference type="Proteomes" id="UP000285301"/>
    </source>
</evidence>
<evidence type="ECO:0000259" key="14">
    <source>
        <dbReference type="Pfam" id="PF00156"/>
    </source>
</evidence>
<dbReference type="STRING" id="1965070.A0A443RE29"/>
<dbReference type="GO" id="GO:0000287">
    <property type="term" value="F:magnesium ion binding"/>
    <property type="evidence" value="ECO:0007669"/>
    <property type="project" value="TreeGrafter"/>
</dbReference>
<dbReference type="GO" id="GO:0032264">
    <property type="term" value="P:IMP salvage"/>
    <property type="evidence" value="ECO:0007669"/>
    <property type="project" value="UniProtKB-UniPathway"/>
</dbReference>
<dbReference type="GO" id="GO:0004422">
    <property type="term" value="F:hypoxanthine phosphoribosyltransferase activity"/>
    <property type="evidence" value="ECO:0007669"/>
    <property type="project" value="InterPro"/>
</dbReference>
<dbReference type="PANTHER" id="PTHR43340:SF1">
    <property type="entry name" value="HYPOXANTHINE PHOSPHORIBOSYLTRANSFERASE"/>
    <property type="match status" value="1"/>
</dbReference>
<dbReference type="EMBL" id="NCKU01000961">
    <property type="protein sequence ID" value="RWS13521.1"/>
    <property type="molecule type" value="Genomic_DNA"/>
</dbReference>
<name>A0A443RE29_9ACAR</name>
<evidence type="ECO:0000256" key="11">
    <source>
        <dbReference type="ARBA" id="ARBA00022741"/>
    </source>
</evidence>
<organism evidence="15 16">
    <name type="scientific">Dinothrombium tinctorium</name>
    <dbReference type="NCBI Taxonomy" id="1965070"/>
    <lineage>
        <taxon>Eukaryota</taxon>
        <taxon>Metazoa</taxon>
        <taxon>Ecdysozoa</taxon>
        <taxon>Arthropoda</taxon>
        <taxon>Chelicerata</taxon>
        <taxon>Arachnida</taxon>
        <taxon>Acari</taxon>
        <taxon>Acariformes</taxon>
        <taxon>Trombidiformes</taxon>
        <taxon>Prostigmata</taxon>
        <taxon>Anystina</taxon>
        <taxon>Parasitengona</taxon>
        <taxon>Trombidioidea</taxon>
        <taxon>Trombidiidae</taxon>
        <taxon>Dinothrombium</taxon>
    </lineage>
</organism>
<dbReference type="GO" id="GO:0032263">
    <property type="term" value="P:GMP salvage"/>
    <property type="evidence" value="ECO:0007669"/>
    <property type="project" value="TreeGrafter"/>
</dbReference>
<dbReference type="EC" id="2.4.2.8" evidence="5 13"/>
<keyword evidence="12 13" id="KW-0460">Magnesium</keyword>
<dbReference type="GO" id="GO:0006166">
    <property type="term" value="P:purine ribonucleoside salvage"/>
    <property type="evidence" value="ECO:0007669"/>
    <property type="project" value="UniProtKB-KW"/>
</dbReference>
<dbReference type="Gene3D" id="3.40.50.2020">
    <property type="match status" value="1"/>
</dbReference>
<reference evidence="15 16" key="1">
    <citation type="journal article" date="2018" name="Gigascience">
        <title>Genomes of trombidid mites reveal novel predicted allergens and laterally-transferred genes associated with secondary metabolism.</title>
        <authorList>
            <person name="Dong X."/>
            <person name="Chaisiri K."/>
            <person name="Xia D."/>
            <person name="Armstrong S.D."/>
            <person name="Fang Y."/>
            <person name="Donnelly M.J."/>
            <person name="Kadowaki T."/>
            <person name="McGarry J.W."/>
            <person name="Darby A.C."/>
            <person name="Makepeace B.L."/>
        </authorList>
    </citation>
    <scope>NUCLEOTIDE SEQUENCE [LARGE SCALE GENOMIC DNA]</scope>
    <source>
        <strain evidence="15">UoL-WK</strain>
    </source>
</reference>
<evidence type="ECO:0000256" key="1">
    <source>
        <dbReference type="ARBA" id="ARBA00001946"/>
    </source>
</evidence>
<evidence type="ECO:0000256" key="10">
    <source>
        <dbReference type="ARBA" id="ARBA00022726"/>
    </source>
</evidence>
<dbReference type="InterPro" id="IPR050408">
    <property type="entry name" value="HGPRT"/>
</dbReference>
<feature type="domain" description="Phosphoribosyltransferase" evidence="14">
    <location>
        <begin position="43"/>
        <end position="209"/>
    </location>
</feature>
<keyword evidence="11 13" id="KW-0547">Nucleotide-binding</keyword>
<dbReference type="InterPro" id="IPR000836">
    <property type="entry name" value="PRTase_dom"/>
</dbReference>
<dbReference type="PANTHER" id="PTHR43340">
    <property type="entry name" value="HYPOXANTHINE-GUANINE PHOSPHORIBOSYLTRANSFERASE"/>
    <property type="match status" value="1"/>
</dbReference>
<evidence type="ECO:0000256" key="7">
    <source>
        <dbReference type="ARBA" id="ARBA00022676"/>
    </source>
</evidence>
<keyword evidence="7 13" id="KW-0328">Glycosyltransferase</keyword>
<dbReference type="UniPathway" id="UPA00591">
    <property type="reaction ID" value="UER00648"/>
</dbReference>
<evidence type="ECO:0000256" key="5">
    <source>
        <dbReference type="ARBA" id="ARBA00011895"/>
    </source>
</evidence>
<gene>
    <name evidence="15" type="ORF">B4U79_01239</name>
</gene>
<evidence type="ECO:0000256" key="9">
    <source>
        <dbReference type="ARBA" id="ARBA00022723"/>
    </source>
</evidence>
<sequence>MARSKGIVIEDDFKGYPVDSFCIANSLKHDIDHVLIPGGLVDDRIERLACDIANDYSREPFSVLCVLKGGHQFFNSLLTKIRQYYRYSSFAAAANGKAKIADEDECNHHIHEEFIRIKSYEDDASSGKVQILGIENLDSLRGKNVLIVEDIIDTGKTMSQLMQTLQDYELKCCRVAALFLKRNPVNEFIPDYVGFEIPDKFIIGCSLDYNEYFRGLNHVCVISEHAKRKYSTKTHKMNGVH</sequence>
<dbReference type="CDD" id="cd06223">
    <property type="entry name" value="PRTases_typeI"/>
    <property type="match status" value="1"/>
</dbReference>
<keyword evidence="6 13" id="KW-0963">Cytoplasm</keyword>
<dbReference type="InterPro" id="IPR029057">
    <property type="entry name" value="PRTase-like"/>
</dbReference>
<evidence type="ECO:0000256" key="2">
    <source>
        <dbReference type="ARBA" id="ARBA00004496"/>
    </source>
</evidence>
<keyword evidence="10 13" id="KW-0660">Purine salvage</keyword>
<dbReference type="OrthoDB" id="9449045at2759"/>
<evidence type="ECO:0000256" key="8">
    <source>
        <dbReference type="ARBA" id="ARBA00022679"/>
    </source>
</evidence>
<comment type="caution">
    <text evidence="15">The sequence shown here is derived from an EMBL/GenBank/DDBJ whole genome shotgun (WGS) entry which is preliminary data.</text>
</comment>
<protein>
    <recommendedName>
        <fullName evidence="5 13">Hypoxanthine phosphoribosyltransferase</fullName>
        <ecNumber evidence="5 13">2.4.2.8</ecNumber>
    </recommendedName>
</protein>
<evidence type="ECO:0000313" key="15">
    <source>
        <dbReference type="EMBL" id="RWS13521.1"/>
    </source>
</evidence>
<accession>A0A443RE29</accession>
<comment type="subcellular location">
    <subcellularLocation>
        <location evidence="2 13">Cytoplasm</location>
    </subcellularLocation>
</comment>
<dbReference type="InterPro" id="IPR005904">
    <property type="entry name" value="Hxn_phspho_trans"/>
</dbReference>
<dbReference type="GO" id="GO:0046100">
    <property type="term" value="P:hypoxanthine metabolic process"/>
    <property type="evidence" value="ECO:0007669"/>
    <property type="project" value="TreeGrafter"/>
</dbReference>
<proteinExistence type="inferred from homology"/>
<dbReference type="FunFam" id="3.40.50.2020:FF:000053">
    <property type="entry name" value="Hypoxanthine phosphoribosyltransferase"/>
    <property type="match status" value="1"/>
</dbReference>
<dbReference type="Proteomes" id="UP000285301">
    <property type="component" value="Unassembled WGS sequence"/>
</dbReference>
<dbReference type="AlphaFoldDB" id="A0A443RE29"/>
<dbReference type="SUPFAM" id="SSF53271">
    <property type="entry name" value="PRTase-like"/>
    <property type="match status" value="1"/>
</dbReference>
<dbReference type="NCBIfam" id="TIGR01203">
    <property type="entry name" value="HGPRTase"/>
    <property type="match status" value="1"/>
</dbReference>
<keyword evidence="9 13" id="KW-0479">Metal-binding</keyword>
<comment type="pathway">
    <text evidence="3 13">Purine metabolism; IMP biosynthesis via salvage pathway; IMP from hypoxanthine: step 1/1.</text>
</comment>
<dbReference type="GO" id="GO:0005829">
    <property type="term" value="C:cytosol"/>
    <property type="evidence" value="ECO:0007669"/>
    <property type="project" value="TreeGrafter"/>
</dbReference>
<comment type="similarity">
    <text evidence="4 13">Belongs to the purine/pyrimidine phosphoribosyltransferase family.</text>
</comment>
<evidence type="ECO:0000256" key="13">
    <source>
        <dbReference type="RuleBase" id="RU364099"/>
    </source>
</evidence>
<comment type="catalytic activity">
    <reaction evidence="13">
        <text>IMP + diphosphate = hypoxanthine + 5-phospho-alpha-D-ribose 1-diphosphate</text>
        <dbReference type="Rhea" id="RHEA:17973"/>
        <dbReference type="ChEBI" id="CHEBI:17368"/>
        <dbReference type="ChEBI" id="CHEBI:33019"/>
        <dbReference type="ChEBI" id="CHEBI:58017"/>
        <dbReference type="ChEBI" id="CHEBI:58053"/>
        <dbReference type="EC" id="2.4.2.8"/>
    </reaction>
</comment>
<evidence type="ECO:0000256" key="6">
    <source>
        <dbReference type="ARBA" id="ARBA00022490"/>
    </source>
</evidence>
<dbReference type="GO" id="GO:0006178">
    <property type="term" value="P:guanine salvage"/>
    <property type="evidence" value="ECO:0007669"/>
    <property type="project" value="TreeGrafter"/>
</dbReference>
<evidence type="ECO:0000256" key="4">
    <source>
        <dbReference type="ARBA" id="ARBA00008391"/>
    </source>
</evidence>